<dbReference type="Proteomes" id="UP000185809">
    <property type="component" value="Unassembled WGS sequence"/>
</dbReference>
<gene>
    <name evidence="1" type="ORF">A2995_01925</name>
</gene>
<evidence type="ECO:0000313" key="2">
    <source>
        <dbReference type="Proteomes" id="UP000185809"/>
    </source>
</evidence>
<organism evidence="1 2">
    <name type="scientific">Candidatus Nomurabacteria bacterium RIFCSPLOWO2_01_FULL_33_24</name>
    <dbReference type="NCBI Taxonomy" id="1801765"/>
    <lineage>
        <taxon>Bacteria</taxon>
        <taxon>Candidatus Nomuraibacteriota</taxon>
    </lineage>
</organism>
<proteinExistence type="predicted"/>
<evidence type="ECO:0000313" key="1">
    <source>
        <dbReference type="EMBL" id="OGI88084.1"/>
    </source>
</evidence>
<sequence>MKHKLTLKEIVSFEKLKEFLKNISFRGLYNKEKEKIKPYKKAKFSIVTVHPSKSMGVSPTIEINGVHYPLFSPQPTIYENQLEIIKTVDDFLKNEGERINELKYAVKYDWEDRGEFHMLPPIIEKHTYHLRGGFIDLDKLSQRFNNFYTLDAKENLHHLANRYLENFFIDEVSFIKQFDIFNSNASLINYGIQYNGLNDFYIICDGSHRIDYAIEHLRKPISVILVEAGDNSLIPYYAFPMPFRPTIRLSSKRSEQMFHRLERDKIHLFHDLIKKILHYDWETAGLSVSKLRSNTNLF</sequence>
<name>A0A1F6X1U2_9BACT</name>
<protein>
    <submittedName>
        <fullName evidence="1">Uncharacterized protein</fullName>
    </submittedName>
</protein>
<accession>A0A1F6X1U2</accession>
<dbReference type="AlphaFoldDB" id="A0A1F6X1U2"/>
<comment type="caution">
    <text evidence="1">The sequence shown here is derived from an EMBL/GenBank/DDBJ whole genome shotgun (WGS) entry which is preliminary data.</text>
</comment>
<dbReference type="EMBL" id="MFUP01000006">
    <property type="protein sequence ID" value="OGI88084.1"/>
    <property type="molecule type" value="Genomic_DNA"/>
</dbReference>
<reference evidence="1 2" key="1">
    <citation type="journal article" date="2016" name="Nat. Commun.">
        <title>Thousands of microbial genomes shed light on interconnected biogeochemical processes in an aquifer system.</title>
        <authorList>
            <person name="Anantharaman K."/>
            <person name="Brown C.T."/>
            <person name="Hug L.A."/>
            <person name="Sharon I."/>
            <person name="Castelle C.J."/>
            <person name="Probst A.J."/>
            <person name="Thomas B.C."/>
            <person name="Singh A."/>
            <person name="Wilkins M.J."/>
            <person name="Karaoz U."/>
            <person name="Brodie E.L."/>
            <person name="Williams K.H."/>
            <person name="Hubbard S.S."/>
            <person name="Banfield J.F."/>
        </authorList>
    </citation>
    <scope>NUCLEOTIDE SEQUENCE [LARGE SCALE GENOMIC DNA]</scope>
</reference>